<reference evidence="2" key="1">
    <citation type="submission" date="2021-02" db="EMBL/GenBank/DDBJ databases">
        <authorList>
            <person name="Dougan E. K."/>
            <person name="Rhodes N."/>
            <person name="Thang M."/>
            <person name="Chan C."/>
        </authorList>
    </citation>
    <scope>NUCLEOTIDE SEQUENCE</scope>
</reference>
<proteinExistence type="predicted"/>
<feature type="non-terminal residue" evidence="2">
    <location>
        <position position="219"/>
    </location>
</feature>
<sequence>AAALCGRALQHAGSFREAALLLRQVEAQGRPGQLLFAASTKAEDEASSLHELAESAALGARQEFGDIDIARLMEESVLSVAPRLSASAGPLKFVSPKVERRVLGAGRGRGVVALQDLAVGEAFIVSRPLGLVTNAALRGSGSQISWRIERGRVQVSQRSCSLSMTARILLEPCGDLRAGAPLPRSCQSWPEGLSSTPGSSGSSASTPLIVSQVGKVNLD</sequence>
<accession>A0A813DTX7</accession>
<evidence type="ECO:0000313" key="3">
    <source>
        <dbReference type="Proteomes" id="UP000654075"/>
    </source>
</evidence>
<protein>
    <submittedName>
        <fullName evidence="2">Uncharacterized protein</fullName>
    </submittedName>
</protein>
<dbReference type="EMBL" id="CAJNNV010004423">
    <property type="protein sequence ID" value="CAE8590728.1"/>
    <property type="molecule type" value="Genomic_DNA"/>
</dbReference>
<organism evidence="2 3">
    <name type="scientific">Polarella glacialis</name>
    <name type="common">Dinoflagellate</name>
    <dbReference type="NCBI Taxonomy" id="89957"/>
    <lineage>
        <taxon>Eukaryota</taxon>
        <taxon>Sar</taxon>
        <taxon>Alveolata</taxon>
        <taxon>Dinophyceae</taxon>
        <taxon>Suessiales</taxon>
        <taxon>Suessiaceae</taxon>
        <taxon>Polarella</taxon>
    </lineage>
</organism>
<comment type="caution">
    <text evidence="2">The sequence shown here is derived from an EMBL/GenBank/DDBJ whole genome shotgun (WGS) entry which is preliminary data.</text>
</comment>
<gene>
    <name evidence="2" type="ORF">PGLA1383_LOCUS9444</name>
</gene>
<feature type="region of interest" description="Disordered" evidence="1">
    <location>
        <begin position="187"/>
        <end position="206"/>
    </location>
</feature>
<dbReference type="AlphaFoldDB" id="A0A813DTX7"/>
<evidence type="ECO:0000313" key="2">
    <source>
        <dbReference type="EMBL" id="CAE8590728.1"/>
    </source>
</evidence>
<evidence type="ECO:0000256" key="1">
    <source>
        <dbReference type="SAM" id="MobiDB-lite"/>
    </source>
</evidence>
<name>A0A813DTX7_POLGL</name>
<dbReference type="Proteomes" id="UP000654075">
    <property type="component" value="Unassembled WGS sequence"/>
</dbReference>
<keyword evidence="3" id="KW-1185">Reference proteome</keyword>
<feature type="compositionally biased region" description="Low complexity" evidence="1">
    <location>
        <begin position="194"/>
        <end position="206"/>
    </location>
</feature>